<feature type="domain" description="HAMP" evidence="13">
    <location>
        <begin position="236"/>
        <end position="288"/>
    </location>
</feature>
<feature type="compositionally biased region" description="Pro residues" evidence="10">
    <location>
        <begin position="111"/>
        <end position="126"/>
    </location>
</feature>
<dbReference type="SUPFAM" id="SSF158472">
    <property type="entry name" value="HAMP domain-like"/>
    <property type="match status" value="1"/>
</dbReference>
<evidence type="ECO:0000259" key="13">
    <source>
        <dbReference type="PROSITE" id="PS50885"/>
    </source>
</evidence>
<keyword evidence="6" id="KW-0808">Transferase</keyword>
<dbReference type="GO" id="GO:0005886">
    <property type="term" value="C:plasma membrane"/>
    <property type="evidence" value="ECO:0007669"/>
    <property type="project" value="UniProtKB-SubCell"/>
</dbReference>
<dbReference type="InterPro" id="IPR036097">
    <property type="entry name" value="HisK_dim/P_sf"/>
</dbReference>
<dbReference type="CDD" id="cd00082">
    <property type="entry name" value="HisKA"/>
    <property type="match status" value="1"/>
</dbReference>
<evidence type="ECO:0000256" key="9">
    <source>
        <dbReference type="ARBA" id="ARBA00022840"/>
    </source>
</evidence>
<evidence type="ECO:0000256" key="6">
    <source>
        <dbReference type="ARBA" id="ARBA00022679"/>
    </source>
</evidence>
<dbReference type="RefSeq" id="WP_081267893.1">
    <property type="nucleotide sequence ID" value="NZ_LVHG01000040.1"/>
</dbReference>
<gene>
    <name evidence="14" type="ORF">A3K87_01195</name>
</gene>
<evidence type="ECO:0000313" key="14">
    <source>
        <dbReference type="EMBL" id="OAK64137.1"/>
    </source>
</evidence>
<dbReference type="Gene3D" id="1.10.287.130">
    <property type="match status" value="1"/>
</dbReference>
<dbReference type="InterPro" id="IPR050980">
    <property type="entry name" value="2C_sensor_his_kinase"/>
</dbReference>
<evidence type="ECO:0000256" key="2">
    <source>
        <dbReference type="ARBA" id="ARBA00004651"/>
    </source>
</evidence>
<evidence type="ECO:0000313" key="15">
    <source>
        <dbReference type="Proteomes" id="UP000077852"/>
    </source>
</evidence>
<dbReference type="Gene3D" id="3.30.565.10">
    <property type="entry name" value="Histidine kinase-like ATPase, C-terminal domain"/>
    <property type="match status" value="1"/>
</dbReference>
<keyword evidence="9" id="KW-0067">ATP-binding</keyword>
<dbReference type="SMART" id="SM00388">
    <property type="entry name" value="HisKA"/>
    <property type="match status" value="1"/>
</dbReference>
<name>A0AA91IB50_VARPD</name>
<keyword evidence="7" id="KW-0547">Nucleotide-binding</keyword>
<dbReference type="PANTHER" id="PTHR44936:SF10">
    <property type="entry name" value="SENSOR PROTEIN RSTB"/>
    <property type="match status" value="1"/>
</dbReference>
<dbReference type="AlphaFoldDB" id="A0AA91IB50"/>
<evidence type="ECO:0000256" key="5">
    <source>
        <dbReference type="ARBA" id="ARBA00022553"/>
    </source>
</evidence>
<dbReference type="PROSITE" id="PS50885">
    <property type="entry name" value="HAMP"/>
    <property type="match status" value="1"/>
</dbReference>
<keyword evidence="4" id="KW-1003">Cell membrane</keyword>
<dbReference type="PRINTS" id="PR00344">
    <property type="entry name" value="BCTRLSENSOR"/>
</dbReference>
<dbReference type="CDD" id="cd06225">
    <property type="entry name" value="HAMP"/>
    <property type="match status" value="1"/>
</dbReference>
<organism evidence="14 15">
    <name type="scientific">Variovorax paradoxus</name>
    <dbReference type="NCBI Taxonomy" id="34073"/>
    <lineage>
        <taxon>Bacteria</taxon>
        <taxon>Pseudomonadati</taxon>
        <taxon>Pseudomonadota</taxon>
        <taxon>Betaproteobacteria</taxon>
        <taxon>Burkholderiales</taxon>
        <taxon>Comamonadaceae</taxon>
        <taxon>Variovorax</taxon>
    </lineage>
</organism>
<evidence type="ECO:0000259" key="12">
    <source>
        <dbReference type="PROSITE" id="PS50109"/>
    </source>
</evidence>
<dbReference type="GO" id="GO:0000155">
    <property type="term" value="F:phosphorelay sensor kinase activity"/>
    <property type="evidence" value="ECO:0007669"/>
    <property type="project" value="InterPro"/>
</dbReference>
<dbReference type="InterPro" id="IPR036890">
    <property type="entry name" value="HATPase_C_sf"/>
</dbReference>
<dbReference type="InterPro" id="IPR005467">
    <property type="entry name" value="His_kinase_dom"/>
</dbReference>
<feature type="transmembrane region" description="Helical" evidence="11">
    <location>
        <begin position="215"/>
        <end position="235"/>
    </location>
</feature>
<keyword evidence="11" id="KW-1133">Transmembrane helix</keyword>
<sequence length="520" mass="57204">MPQLTLSRKIFLALAALLIVLLISFAGLSIVALQRGLGSYVAEIEIRRMDWLAQLVLKNYVANGDWKHLRDNDDAWQRLQMGRFASLLDSTAASGDERRLPPWYEYRAMRPEPPPDGGPGGGPPPQLDLMPRRMLGAPPPWVFPDPRGMHDSIFQRLAVLDAGGKRVVGADIDMANAARMPIRHNKSVVGYLALAPLEGLESEADRAFVARQSGVIVLTGLCGLGFALVLSWLLARRWFRPIDELTQAAQDVARGRLSTRVAVQGSDELALLGKTFNDMAQRLDTVEASRRAWLADAAHELRTPLAAMRAEIEALQDGVRTFDERTALRLHRQVIRLGQLVDDLRSSMREPQGDLQMTTVFPLSLLKEALDHTRDRFAKRGIEVDRHAVDRVTGPAQPVIEGNAHRLHQVFMNLLENTLAYTDEGGELRLDVIVEGARTGNCLTLLFDDSTPGVPDEELPRLFDRLFRGETSRSRELGGSGLGLSICRATIEAHGGTIEASASPLGGLRVTITLPLATSS</sequence>
<keyword evidence="11" id="KW-0812">Transmembrane</keyword>
<keyword evidence="8 14" id="KW-0418">Kinase</keyword>
<dbReference type="SMART" id="SM00387">
    <property type="entry name" value="HATPase_c"/>
    <property type="match status" value="1"/>
</dbReference>
<dbReference type="EMBL" id="LVHG01000040">
    <property type="protein sequence ID" value="OAK64137.1"/>
    <property type="molecule type" value="Genomic_DNA"/>
</dbReference>
<dbReference type="GO" id="GO:0005524">
    <property type="term" value="F:ATP binding"/>
    <property type="evidence" value="ECO:0007669"/>
    <property type="project" value="UniProtKB-KW"/>
</dbReference>
<dbReference type="SUPFAM" id="SSF55874">
    <property type="entry name" value="ATPase domain of HSP90 chaperone/DNA topoisomerase II/histidine kinase"/>
    <property type="match status" value="1"/>
</dbReference>
<keyword evidence="11" id="KW-0472">Membrane</keyword>
<evidence type="ECO:0000256" key="1">
    <source>
        <dbReference type="ARBA" id="ARBA00000085"/>
    </source>
</evidence>
<dbReference type="Pfam" id="PF00512">
    <property type="entry name" value="HisKA"/>
    <property type="match status" value="1"/>
</dbReference>
<comment type="catalytic activity">
    <reaction evidence="1">
        <text>ATP + protein L-histidine = ADP + protein N-phospho-L-histidine.</text>
        <dbReference type="EC" id="2.7.13.3"/>
    </reaction>
</comment>
<dbReference type="Pfam" id="PF02518">
    <property type="entry name" value="HATPase_c"/>
    <property type="match status" value="1"/>
</dbReference>
<dbReference type="InterPro" id="IPR003661">
    <property type="entry name" value="HisK_dim/P_dom"/>
</dbReference>
<evidence type="ECO:0000256" key="11">
    <source>
        <dbReference type="SAM" id="Phobius"/>
    </source>
</evidence>
<keyword evidence="5" id="KW-0597">Phosphoprotein</keyword>
<reference evidence="14 15" key="1">
    <citation type="submission" date="2016-03" db="EMBL/GenBank/DDBJ databases">
        <title>Genome sequence of Variovorax paradoxus KB5.</title>
        <authorList>
            <person name="Jeong H."/>
            <person name="Hong C.E."/>
            <person name="Jo S.H."/>
            <person name="Park J.M."/>
        </authorList>
    </citation>
    <scope>NUCLEOTIDE SEQUENCE [LARGE SCALE GENOMIC DNA]</scope>
    <source>
        <strain evidence="14 15">KB5</strain>
    </source>
</reference>
<protein>
    <recommendedName>
        <fullName evidence="3">histidine kinase</fullName>
        <ecNumber evidence="3">2.7.13.3</ecNumber>
    </recommendedName>
</protein>
<dbReference type="PROSITE" id="PS50109">
    <property type="entry name" value="HIS_KIN"/>
    <property type="match status" value="1"/>
</dbReference>
<dbReference type="Pfam" id="PF00672">
    <property type="entry name" value="HAMP"/>
    <property type="match status" value="1"/>
</dbReference>
<dbReference type="InterPro" id="IPR003594">
    <property type="entry name" value="HATPase_dom"/>
</dbReference>
<evidence type="ECO:0000256" key="7">
    <source>
        <dbReference type="ARBA" id="ARBA00022741"/>
    </source>
</evidence>
<evidence type="ECO:0000256" key="4">
    <source>
        <dbReference type="ARBA" id="ARBA00022475"/>
    </source>
</evidence>
<dbReference type="PANTHER" id="PTHR44936">
    <property type="entry name" value="SENSOR PROTEIN CREC"/>
    <property type="match status" value="1"/>
</dbReference>
<feature type="region of interest" description="Disordered" evidence="10">
    <location>
        <begin position="107"/>
        <end position="127"/>
    </location>
</feature>
<comment type="caution">
    <text evidence="14">The sequence shown here is derived from an EMBL/GenBank/DDBJ whole genome shotgun (WGS) entry which is preliminary data.</text>
</comment>
<dbReference type="Gene3D" id="6.10.340.10">
    <property type="match status" value="1"/>
</dbReference>
<evidence type="ECO:0000256" key="10">
    <source>
        <dbReference type="SAM" id="MobiDB-lite"/>
    </source>
</evidence>
<comment type="subcellular location">
    <subcellularLocation>
        <location evidence="2">Cell membrane</location>
        <topology evidence="2">Multi-pass membrane protein</topology>
    </subcellularLocation>
</comment>
<evidence type="ECO:0000256" key="8">
    <source>
        <dbReference type="ARBA" id="ARBA00022777"/>
    </source>
</evidence>
<evidence type="ECO:0000256" key="3">
    <source>
        <dbReference type="ARBA" id="ARBA00012438"/>
    </source>
</evidence>
<dbReference type="Proteomes" id="UP000077852">
    <property type="component" value="Unassembled WGS sequence"/>
</dbReference>
<proteinExistence type="predicted"/>
<feature type="domain" description="Histidine kinase" evidence="12">
    <location>
        <begin position="296"/>
        <end position="518"/>
    </location>
</feature>
<dbReference type="InterPro" id="IPR004358">
    <property type="entry name" value="Sig_transdc_His_kin-like_C"/>
</dbReference>
<dbReference type="EC" id="2.7.13.3" evidence="3"/>
<dbReference type="SUPFAM" id="SSF47384">
    <property type="entry name" value="Homodimeric domain of signal transducing histidine kinase"/>
    <property type="match status" value="1"/>
</dbReference>
<dbReference type="InterPro" id="IPR003660">
    <property type="entry name" value="HAMP_dom"/>
</dbReference>
<dbReference type="SMART" id="SM00304">
    <property type="entry name" value="HAMP"/>
    <property type="match status" value="1"/>
</dbReference>
<accession>A0AA91IB50</accession>